<feature type="region of interest" description="Disordered" evidence="1">
    <location>
        <begin position="98"/>
        <end position="120"/>
    </location>
</feature>
<name>A0A2T6AP60_9RHOB</name>
<gene>
    <name evidence="2" type="ORF">C8N34_12135</name>
</gene>
<organism evidence="2 3">
    <name type="scientific">Gemmobacter caeni</name>
    <dbReference type="NCBI Taxonomy" id="589035"/>
    <lineage>
        <taxon>Bacteria</taxon>
        <taxon>Pseudomonadati</taxon>
        <taxon>Pseudomonadota</taxon>
        <taxon>Alphaproteobacteria</taxon>
        <taxon>Rhodobacterales</taxon>
        <taxon>Paracoccaceae</taxon>
        <taxon>Gemmobacter</taxon>
    </lineage>
</organism>
<comment type="caution">
    <text evidence="2">The sequence shown here is derived from an EMBL/GenBank/DDBJ whole genome shotgun (WGS) entry which is preliminary data.</text>
</comment>
<dbReference type="EMBL" id="QBKP01000021">
    <property type="protein sequence ID" value="PTX45605.1"/>
    <property type="molecule type" value="Genomic_DNA"/>
</dbReference>
<proteinExistence type="predicted"/>
<dbReference type="RefSeq" id="WP_108130527.1">
    <property type="nucleotide sequence ID" value="NZ_QBKP01000021.1"/>
</dbReference>
<dbReference type="Proteomes" id="UP000244224">
    <property type="component" value="Unassembled WGS sequence"/>
</dbReference>
<accession>A0A2T6AP60</accession>
<reference evidence="2 3" key="1">
    <citation type="submission" date="2018-04" db="EMBL/GenBank/DDBJ databases">
        <title>Genomic Encyclopedia of Archaeal and Bacterial Type Strains, Phase II (KMG-II): from individual species to whole genera.</title>
        <authorList>
            <person name="Goeker M."/>
        </authorList>
    </citation>
    <scope>NUCLEOTIDE SEQUENCE [LARGE SCALE GENOMIC DNA]</scope>
    <source>
        <strain evidence="2 3">DSM 21823</strain>
    </source>
</reference>
<protein>
    <submittedName>
        <fullName evidence="2">Uncharacterized protein</fullName>
    </submittedName>
</protein>
<evidence type="ECO:0000256" key="1">
    <source>
        <dbReference type="SAM" id="MobiDB-lite"/>
    </source>
</evidence>
<evidence type="ECO:0000313" key="3">
    <source>
        <dbReference type="Proteomes" id="UP000244224"/>
    </source>
</evidence>
<evidence type="ECO:0000313" key="2">
    <source>
        <dbReference type="EMBL" id="PTX45605.1"/>
    </source>
</evidence>
<keyword evidence="3" id="KW-1185">Reference proteome</keyword>
<sequence>MTDKYKDWNRVRIVTPPSADGRPVIAYGTKVLTHDGKELQGVFSVTIRPLVADAFVIAEIGLSLDGLDIEAHPLLTRDSLVRAAAACGLRLVDADGRDVSASGVQPSHDLSGKWLEGDGR</sequence>
<dbReference type="AlphaFoldDB" id="A0A2T6AP60"/>